<dbReference type="AlphaFoldDB" id="A0AAV6U9E0"/>
<dbReference type="InterPro" id="IPR047499">
    <property type="entry name" value="DD_AK7"/>
</dbReference>
<feature type="compositionally biased region" description="Basic and acidic residues" evidence="1">
    <location>
        <begin position="94"/>
        <end position="114"/>
    </location>
</feature>
<sequence>MARGSANNITENRNRSKRNTPTQEIEEQTNAKETKPASRRKNAATSASKNGTKLSKKDNTLNVEESVETSFSENKMEAPKKSQPSKAVGRKRKVESLEETSKEPESNDALEKRSVRGLVKKIKADEMEDSSQNVEVSTAEEIDMSAIHDESSQSSNKSDTLRRTRSAKRNDDNSLKDQKETKNFKTKGKDIQFEIKTSIVDDASQDLNKPAKSGPAKKTRKAQQISENITVEEKESILDEVNQIVNADKFPVRDEVVDRNNQDLVKPVKLRNTRRSKKVEETNVKMGNEEVKDIELDNLAQDETDTAAVVKIVTRKTRNAKKIENDTTDDTSQDSVNIIKSESSRKTRRTKKTEGNIDADLKNIKAEDKHSSLTEADSEHVSKTNVITPDILDENSLDSVKSNQSGLTRSGTLRRTRNSERVIDKQNVHVEKAELCSSEDMESSSDANSLLKDENLTEGISVEEMTEKDSFNDLEQDEEEIKNASDFEDNMPGTKNLNKKQLENEEHGGKMQQSLGDISNATDEKCAEIKESDGCKYEIHDKESQNLKENLIDSSKSELLPEENDSVEDLKKESLNKGNELSESVESPIHKQESVISFKESNIPIDEHDSHQKSSLQISDECHINAEKIVSGNETDLQSSNQADLNNSDTNQSETEAMSIEESVVGSSENIDHKYSASAQKSEKANVDIDVCSDKTEEASVANFDLESSTTDSDTGNLVIEENFQNNVIEANSSGLPSIVVEGNDTVDNGKLNENMEDRSSVKIFISVSEPSVEKNTFVKDNGSKSLDSSSVEDAVLTSSNDEIPTVTDCETKDKIDNFSNENTNKLNILQTEHIDDLASTRESEKPKALQSGLTSEETGDNVATNSSKISETVIDEPKQELFTACRNSNENDSSPVETETPSLQGGNSSLNQLEIDSNYEDKNIDSVDTPKNKTRKKSSKKEESPDIEISKGGKRIITTYEVSSNVGDSAKGSLANDGDGRSEGSIGIKIKRKRIEEVESDHNLTPAASVSSEADIHEQTQQLFGNFQSEPGPSGTQQSARKSLRKRKQQDSDQETRENPAAPIRMYLEKFVPFLLEGLLKITYVRPADPIQYLADWMKDNKEAAYTSILKREQASEE</sequence>
<protein>
    <submittedName>
        <fullName evidence="2">Uncharacterized protein</fullName>
    </submittedName>
</protein>
<dbReference type="Gene3D" id="1.20.890.10">
    <property type="entry name" value="cAMP-dependent protein kinase regulatory subunit, dimerization-anchoring domain"/>
    <property type="match status" value="1"/>
</dbReference>
<organism evidence="2 3">
    <name type="scientific">Oedothorax gibbosus</name>
    <dbReference type="NCBI Taxonomy" id="931172"/>
    <lineage>
        <taxon>Eukaryota</taxon>
        <taxon>Metazoa</taxon>
        <taxon>Ecdysozoa</taxon>
        <taxon>Arthropoda</taxon>
        <taxon>Chelicerata</taxon>
        <taxon>Arachnida</taxon>
        <taxon>Araneae</taxon>
        <taxon>Araneomorphae</taxon>
        <taxon>Entelegynae</taxon>
        <taxon>Araneoidea</taxon>
        <taxon>Linyphiidae</taxon>
        <taxon>Erigoninae</taxon>
        <taxon>Oedothorax</taxon>
    </lineage>
</organism>
<feature type="compositionally biased region" description="Polar residues" evidence="1">
    <location>
        <begin position="60"/>
        <end position="73"/>
    </location>
</feature>
<feature type="region of interest" description="Disordered" evidence="1">
    <location>
        <begin position="1"/>
        <end position="225"/>
    </location>
</feature>
<evidence type="ECO:0000313" key="2">
    <source>
        <dbReference type="EMBL" id="KAG8180478.1"/>
    </source>
</evidence>
<feature type="region of interest" description="Disordered" evidence="1">
    <location>
        <begin position="1000"/>
        <end position="1062"/>
    </location>
</feature>
<reference evidence="2 3" key="1">
    <citation type="journal article" date="2022" name="Nat. Ecol. Evol.">
        <title>A masculinizing supergene underlies an exaggerated male reproductive morph in a spider.</title>
        <authorList>
            <person name="Hendrickx F."/>
            <person name="De Corte Z."/>
            <person name="Sonet G."/>
            <person name="Van Belleghem S.M."/>
            <person name="Kostlbacher S."/>
            <person name="Vangestel C."/>
        </authorList>
    </citation>
    <scope>NUCLEOTIDE SEQUENCE [LARGE SCALE GENOMIC DNA]</scope>
    <source>
        <strain evidence="2">W744_W776</strain>
    </source>
</reference>
<proteinExistence type="predicted"/>
<feature type="compositionally biased region" description="Polar residues" evidence="1">
    <location>
        <begin position="852"/>
        <end position="871"/>
    </location>
</feature>
<feature type="region of interest" description="Disordered" evidence="1">
    <location>
        <begin position="467"/>
        <end position="496"/>
    </location>
</feature>
<evidence type="ECO:0000313" key="3">
    <source>
        <dbReference type="Proteomes" id="UP000827092"/>
    </source>
</evidence>
<feature type="compositionally biased region" description="Basic and acidic residues" evidence="1">
    <location>
        <begin position="1050"/>
        <end position="1059"/>
    </location>
</feature>
<name>A0AAV6U9E0_9ARAC</name>
<feature type="compositionally biased region" description="Polar residues" evidence="1">
    <location>
        <begin position="886"/>
        <end position="916"/>
    </location>
</feature>
<feature type="region of interest" description="Disordered" evidence="1">
    <location>
        <begin position="324"/>
        <end position="355"/>
    </location>
</feature>
<dbReference type="Pfam" id="PF05186">
    <property type="entry name" value="Dpy-30"/>
    <property type="match status" value="1"/>
</dbReference>
<feature type="compositionally biased region" description="Polar residues" evidence="1">
    <location>
        <begin position="633"/>
        <end position="656"/>
    </location>
</feature>
<feature type="compositionally biased region" description="Polar residues" evidence="1">
    <location>
        <begin position="1"/>
        <end position="11"/>
    </location>
</feature>
<feature type="region of interest" description="Disordered" evidence="1">
    <location>
        <begin position="633"/>
        <end position="667"/>
    </location>
</feature>
<gene>
    <name evidence="2" type="ORF">JTE90_026640</name>
</gene>
<feature type="compositionally biased region" description="Basic and acidic residues" evidence="1">
    <location>
        <begin position="368"/>
        <end position="382"/>
    </location>
</feature>
<dbReference type="CDD" id="cd22967">
    <property type="entry name" value="DD_AK7"/>
    <property type="match status" value="1"/>
</dbReference>
<feature type="region of interest" description="Disordered" evidence="1">
    <location>
        <begin position="549"/>
        <end position="570"/>
    </location>
</feature>
<accession>A0AAV6U9E0</accession>
<feature type="compositionally biased region" description="Basic and acidic residues" evidence="1">
    <location>
        <begin position="838"/>
        <end position="848"/>
    </location>
</feature>
<feature type="compositionally biased region" description="Polar residues" evidence="1">
    <location>
        <begin position="1020"/>
        <end position="1042"/>
    </location>
</feature>
<feature type="region of interest" description="Disordered" evidence="1">
    <location>
        <begin position="368"/>
        <end position="387"/>
    </location>
</feature>
<feature type="region of interest" description="Disordered" evidence="1">
    <location>
        <begin position="838"/>
        <end position="985"/>
    </location>
</feature>
<dbReference type="InterPro" id="IPR007858">
    <property type="entry name" value="Dpy-30_motif"/>
</dbReference>
<feature type="compositionally biased region" description="Basic and acidic residues" evidence="1">
    <location>
        <begin position="920"/>
        <end position="932"/>
    </location>
</feature>
<dbReference type="EMBL" id="JAFNEN010000561">
    <property type="protein sequence ID" value="KAG8180478.1"/>
    <property type="molecule type" value="Genomic_DNA"/>
</dbReference>
<keyword evidence="3" id="KW-1185">Reference proteome</keyword>
<comment type="caution">
    <text evidence="2">The sequence shown here is derived from an EMBL/GenBank/DDBJ whole genome shotgun (WGS) entry which is preliminary data.</text>
</comment>
<feature type="compositionally biased region" description="Polar residues" evidence="1">
    <location>
        <begin position="43"/>
        <end position="53"/>
    </location>
</feature>
<feature type="compositionally biased region" description="Basic and acidic residues" evidence="1">
    <location>
        <begin position="168"/>
        <end position="193"/>
    </location>
</feature>
<dbReference type="Proteomes" id="UP000827092">
    <property type="component" value="Unassembled WGS sequence"/>
</dbReference>
<evidence type="ECO:0000256" key="1">
    <source>
        <dbReference type="SAM" id="MobiDB-lite"/>
    </source>
</evidence>
<feature type="compositionally biased region" description="Basic and acidic residues" evidence="1">
    <location>
        <begin position="941"/>
        <end position="952"/>
    </location>
</feature>